<sequence>MTLKAKKHSNKKIITPFGDKYINDKGVVEGLTESQEKHLSVLKDLDYTETPKPVKETKEETKEVTEEKPKRTRRTKKTISEDEKK</sequence>
<keyword evidence="4" id="KW-1185">Reference proteome</keyword>
<reference evidence="3 4" key="1">
    <citation type="submission" date="2023-09" db="EMBL/GenBank/DDBJ databases">
        <title>Streptomyces sp. nov.: A antagonism against Alternaria gaisen Producing Streptochlin, Isolated from Tamarix root soil.</title>
        <authorList>
            <person name="Chen Y."/>
        </authorList>
    </citation>
    <scope>NUCLEOTIDE SEQUENCE [LARGE SCALE GENOMIC DNA]</scope>
    <source>
        <strain evidence="3 4">TRM76323</strain>
    </source>
</reference>
<dbReference type="EMBL" id="JAWCTQ010000016">
    <property type="protein sequence ID" value="MDT9683375.1"/>
    <property type="molecule type" value="Genomic_DNA"/>
</dbReference>
<name>A0ABU3QKS7_9ACTN</name>
<organism evidence="3 4">
    <name type="scientific">Streptomyces tamarix</name>
    <dbReference type="NCBI Taxonomy" id="3078565"/>
    <lineage>
        <taxon>Bacteria</taxon>
        <taxon>Bacillati</taxon>
        <taxon>Actinomycetota</taxon>
        <taxon>Actinomycetes</taxon>
        <taxon>Kitasatosporales</taxon>
        <taxon>Streptomycetaceae</taxon>
        <taxon>Streptomyces</taxon>
    </lineage>
</organism>
<feature type="region of interest" description="Disordered" evidence="1">
    <location>
        <begin position="44"/>
        <end position="85"/>
    </location>
</feature>
<evidence type="ECO:0000313" key="4">
    <source>
        <dbReference type="Proteomes" id="UP001250181"/>
    </source>
</evidence>
<gene>
    <name evidence="3" type="ORF">RND61_15020</name>
</gene>
<proteinExistence type="predicted"/>
<evidence type="ECO:0000256" key="1">
    <source>
        <dbReference type="SAM" id="MobiDB-lite"/>
    </source>
</evidence>
<dbReference type="InterPro" id="IPR055773">
    <property type="entry name" value="DUF7349"/>
</dbReference>
<feature type="domain" description="DUF7349" evidence="2">
    <location>
        <begin position="6"/>
        <end position="50"/>
    </location>
</feature>
<feature type="compositionally biased region" description="Basic and acidic residues" evidence="1">
    <location>
        <begin position="52"/>
        <end position="69"/>
    </location>
</feature>
<dbReference type="Pfam" id="PF24040">
    <property type="entry name" value="DUF7349"/>
    <property type="match status" value="1"/>
</dbReference>
<evidence type="ECO:0000313" key="3">
    <source>
        <dbReference type="EMBL" id="MDT9683375.1"/>
    </source>
</evidence>
<comment type="caution">
    <text evidence="3">The sequence shown here is derived from an EMBL/GenBank/DDBJ whole genome shotgun (WGS) entry which is preliminary data.</text>
</comment>
<accession>A0ABU3QKS7</accession>
<dbReference type="Proteomes" id="UP001250181">
    <property type="component" value="Unassembled WGS sequence"/>
</dbReference>
<protein>
    <recommendedName>
        <fullName evidence="2">DUF7349 domain-containing protein</fullName>
    </recommendedName>
</protein>
<evidence type="ECO:0000259" key="2">
    <source>
        <dbReference type="Pfam" id="PF24040"/>
    </source>
</evidence>
<dbReference type="RefSeq" id="WP_315878449.1">
    <property type="nucleotide sequence ID" value="NZ_JAWCTQ010000016.1"/>
</dbReference>